<dbReference type="GO" id="GO:0016787">
    <property type="term" value="F:hydrolase activity"/>
    <property type="evidence" value="ECO:0007669"/>
    <property type="project" value="UniProtKB-KW"/>
</dbReference>
<dbReference type="Gene3D" id="3.40.50.1240">
    <property type="entry name" value="Phosphoglycerate mutase-like"/>
    <property type="match status" value="1"/>
</dbReference>
<accession>A0A840U3W1</accession>
<dbReference type="InterPro" id="IPR029033">
    <property type="entry name" value="His_PPase_superfam"/>
</dbReference>
<dbReference type="Pfam" id="PF00300">
    <property type="entry name" value="His_Phos_1"/>
    <property type="match status" value="1"/>
</dbReference>
<evidence type="ECO:0000256" key="2">
    <source>
        <dbReference type="PIRSR" id="PIRSR613078-2"/>
    </source>
</evidence>
<evidence type="ECO:0000313" key="3">
    <source>
        <dbReference type="EMBL" id="MBB5286529.1"/>
    </source>
</evidence>
<dbReference type="InterPro" id="IPR051021">
    <property type="entry name" value="Mito_Ser/Thr_phosphatase"/>
</dbReference>
<keyword evidence="1 3" id="KW-0378">Hydrolase</keyword>
<dbReference type="RefSeq" id="WP_246440708.1">
    <property type="nucleotide sequence ID" value="NZ_JACHGF010000010.1"/>
</dbReference>
<dbReference type="EMBL" id="JACHGF010000010">
    <property type="protein sequence ID" value="MBB5286529.1"/>
    <property type="molecule type" value="Genomic_DNA"/>
</dbReference>
<dbReference type="SUPFAM" id="SSF53254">
    <property type="entry name" value="Phosphoglycerate mutase-like"/>
    <property type="match status" value="1"/>
</dbReference>
<feature type="binding site" evidence="2">
    <location>
        <position position="60"/>
    </location>
    <ligand>
        <name>substrate</name>
    </ligand>
</feature>
<reference evidence="3 4" key="1">
    <citation type="submission" date="2020-08" db="EMBL/GenBank/DDBJ databases">
        <title>Genomic Encyclopedia of Type Strains, Phase IV (KMG-IV): sequencing the most valuable type-strain genomes for metagenomic binning, comparative biology and taxonomic classification.</title>
        <authorList>
            <person name="Goeker M."/>
        </authorList>
    </citation>
    <scope>NUCLEOTIDE SEQUENCE [LARGE SCALE GENOMIC DNA]</scope>
    <source>
        <strain evidence="3 4">DSM 105074</strain>
    </source>
</reference>
<evidence type="ECO:0000256" key="1">
    <source>
        <dbReference type="ARBA" id="ARBA00022801"/>
    </source>
</evidence>
<organism evidence="3 4">
    <name type="scientific">Rhabdobacter roseus</name>
    <dbReference type="NCBI Taxonomy" id="1655419"/>
    <lineage>
        <taxon>Bacteria</taxon>
        <taxon>Pseudomonadati</taxon>
        <taxon>Bacteroidota</taxon>
        <taxon>Cytophagia</taxon>
        <taxon>Cytophagales</taxon>
        <taxon>Cytophagaceae</taxon>
        <taxon>Rhabdobacter</taxon>
    </lineage>
</organism>
<dbReference type="PANTHER" id="PTHR20935">
    <property type="entry name" value="PHOSPHOGLYCERATE MUTASE-RELATED"/>
    <property type="match status" value="1"/>
</dbReference>
<gene>
    <name evidence="3" type="ORF">HNQ92_004690</name>
</gene>
<name>A0A840U3W1_9BACT</name>
<evidence type="ECO:0000313" key="4">
    <source>
        <dbReference type="Proteomes" id="UP000557307"/>
    </source>
</evidence>
<dbReference type="PANTHER" id="PTHR20935:SF1">
    <property type="entry name" value="SLL1549 PROTEIN"/>
    <property type="match status" value="1"/>
</dbReference>
<proteinExistence type="predicted"/>
<protein>
    <submittedName>
        <fullName evidence="3">Phosphohistidine phosphatase</fullName>
        <ecNumber evidence="3">3.1.3.-</ecNumber>
    </submittedName>
</protein>
<dbReference type="InterPro" id="IPR013078">
    <property type="entry name" value="His_Pase_superF_clade-1"/>
</dbReference>
<dbReference type="Proteomes" id="UP000557307">
    <property type="component" value="Unassembled WGS sequence"/>
</dbReference>
<sequence length="168" mass="18976">MMKKLLYLVRHGQAEDRAPMFRDFERELTSQGIMDSARMGKYLAQKSTQVDRMVTSSAARAYQTAKVMAEQLGYEQEAIVCVDKLYDGGPQAYLEAVNTTPENCSVLMLFGHNPDITYFGEYLTRSDVSSMEKGAVAIYEFEDLSWAEVSAKTARLLGYESPRQIRLS</sequence>
<dbReference type="AlphaFoldDB" id="A0A840U3W1"/>
<dbReference type="EC" id="3.1.3.-" evidence="3"/>
<comment type="caution">
    <text evidence="3">The sequence shown here is derived from an EMBL/GenBank/DDBJ whole genome shotgun (WGS) entry which is preliminary data.</text>
</comment>
<keyword evidence="4" id="KW-1185">Reference proteome</keyword>
<dbReference type="CDD" id="cd07067">
    <property type="entry name" value="HP_PGM_like"/>
    <property type="match status" value="1"/>
</dbReference>